<feature type="domain" description="PAC" evidence="2">
    <location>
        <begin position="85"/>
        <end position="137"/>
    </location>
</feature>
<protein>
    <submittedName>
        <fullName evidence="5">EAL domain-containing protein</fullName>
    </submittedName>
</protein>
<dbReference type="SUPFAM" id="SSF55073">
    <property type="entry name" value="Nucleotide cyclase"/>
    <property type="match status" value="1"/>
</dbReference>
<dbReference type="Proteomes" id="UP001159179">
    <property type="component" value="Unassembled WGS sequence"/>
</dbReference>
<dbReference type="PROSITE" id="PS50883">
    <property type="entry name" value="EAL"/>
    <property type="match status" value="1"/>
</dbReference>
<reference evidence="5" key="1">
    <citation type="submission" date="2023-03" db="EMBL/GenBank/DDBJ databases">
        <title>Bacterial isolates from washroom surfaces on a university campus.</title>
        <authorList>
            <person name="Holman D.B."/>
            <person name="Gzyl K.E."/>
            <person name="Taheri A.E."/>
        </authorList>
    </citation>
    <scope>NUCLEOTIDE SEQUENCE</scope>
    <source>
        <strain evidence="5">RD03</strain>
    </source>
</reference>
<dbReference type="InterPro" id="IPR000014">
    <property type="entry name" value="PAS"/>
</dbReference>
<dbReference type="SMART" id="SM00086">
    <property type="entry name" value="PAC"/>
    <property type="match status" value="2"/>
</dbReference>
<evidence type="ECO:0000259" key="4">
    <source>
        <dbReference type="PROSITE" id="PS50887"/>
    </source>
</evidence>
<dbReference type="PROSITE" id="PS50113">
    <property type="entry name" value="PAC"/>
    <property type="match status" value="2"/>
</dbReference>
<dbReference type="InterPro" id="IPR035965">
    <property type="entry name" value="PAS-like_dom_sf"/>
</dbReference>
<feature type="domain" description="PAS" evidence="1">
    <location>
        <begin position="37"/>
        <end position="82"/>
    </location>
</feature>
<dbReference type="InterPro" id="IPR029787">
    <property type="entry name" value="Nucleotide_cyclase"/>
</dbReference>
<dbReference type="InterPro" id="IPR000160">
    <property type="entry name" value="GGDEF_dom"/>
</dbReference>
<dbReference type="CDD" id="cd01949">
    <property type="entry name" value="GGDEF"/>
    <property type="match status" value="1"/>
</dbReference>
<organism evidence="5 6">
    <name type="scientific">Heyndrickxia oleronia</name>
    <dbReference type="NCBI Taxonomy" id="38875"/>
    <lineage>
        <taxon>Bacteria</taxon>
        <taxon>Bacillati</taxon>
        <taxon>Bacillota</taxon>
        <taxon>Bacilli</taxon>
        <taxon>Bacillales</taxon>
        <taxon>Bacillaceae</taxon>
        <taxon>Heyndrickxia</taxon>
    </lineage>
</organism>
<evidence type="ECO:0000259" key="3">
    <source>
        <dbReference type="PROSITE" id="PS50883"/>
    </source>
</evidence>
<evidence type="ECO:0000313" key="6">
    <source>
        <dbReference type="Proteomes" id="UP001159179"/>
    </source>
</evidence>
<gene>
    <name evidence="5" type="ORF">P5X88_16400</name>
</gene>
<dbReference type="CDD" id="cd00130">
    <property type="entry name" value="PAS"/>
    <property type="match status" value="2"/>
</dbReference>
<dbReference type="PROSITE" id="PS50112">
    <property type="entry name" value="PAS"/>
    <property type="match status" value="1"/>
</dbReference>
<dbReference type="PANTHER" id="PTHR44757">
    <property type="entry name" value="DIGUANYLATE CYCLASE DGCP"/>
    <property type="match status" value="1"/>
</dbReference>
<dbReference type="FunFam" id="3.20.20.450:FF:000001">
    <property type="entry name" value="Cyclic di-GMP phosphodiesterase yahA"/>
    <property type="match status" value="1"/>
</dbReference>
<feature type="domain" description="PAC" evidence="2">
    <location>
        <begin position="211"/>
        <end position="263"/>
    </location>
</feature>
<dbReference type="AlphaFoldDB" id="A0AAW6SWA8"/>
<dbReference type="FunFam" id="3.30.70.270:FF:000001">
    <property type="entry name" value="Diguanylate cyclase domain protein"/>
    <property type="match status" value="1"/>
</dbReference>
<dbReference type="SUPFAM" id="SSF141868">
    <property type="entry name" value="EAL domain-like"/>
    <property type="match status" value="1"/>
</dbReference>
<accession>A0AAW6SWA8</accession>
<dbReference type="InterPro" id="IPR035919">
    <property type="entry name" value="EAL_sf"/>
</dbReference>
<dbReference type="InterPro" id="IPR001633">
    <property type="entry name" value="EAL_dom"/>
</dbReference>
<comment type="caution">
    <text evidence="5">The sequence shown here is derived from an EMBL/GenBank/DDBJ whole genome shotgun (WGS) entry which is preliminary data.</text>
</comment>
<dbReference type="Pfam" id="PF00563">
    <property type="entry name" value="EAL"/>
    <property type="match status" value="1"/>
</dbReference>
<dbReference type="CDD" id="cd01948">
    <property type="entry name" value="EAL"/>
    <property type="match status" value="1"/>
</dbReference>
<dbReference type="Gene3D" id="3.30.70.270">
    <property type="match status" value="1"/>
</dbReference>
<feature type="domain" description="GGDEF" evidence="4">
    <location>
        <begin position="297"/>
        <end position="430"/>
    </location>
</feature>
<dbReference type="PROSITE" id="PS50887">
    <property type="entry name" value="GGDEF"/>
    <property type="match status" value="1"/>
</dbReference>
<dbReference type="InterPro" id="IPR013655">
    <property type="entry name" value="PAS_fold_3"/>
</dbReference>
<dbReference type="EMBL" id="JAROYP010000009">
    <property type="protein sequence ID" value="MDH5162515.1"/>
    <property type="molecule type" value="Genomic_DNA"/>
</dbReference>
<dbReference type="InterPro" id="IPR043128">
    <property type="entry name" value="Rev_trsase/Diguanyl_cyclase"/>
</dbReference>
<dbReference type="Pfam" id="PF00990">
    <property type="entry name" value="GGDEF"/>
    <property type="match status" value="1"/>
</dbReference>
<name>A0AAW6SWA8_9BACI</name>
<evidence type="ECO:0000313" key="5">
    <source>
        <dbReference type="EMBL" id="MDH5162515.1"/>
    </source>
</evidence>
<evidence type="ECO:0000259" key="1">
    <source>
        <dbReference type="PROSITE" id="PS50112"/>
    </source>
</evidence>
<dbReference type="InterPro" id="IPR000700">
    <property type="entry name" value="PAS-assoc_C"/>
</dbReference>
<dbReference type="Pfam" id="PF08447">
    <property type="entry name" value="PAS_3"/>
    <property type="match status" value="2"/>
</dbReference>
<dbReference type="SMART" id="SM00052">
    <property type="entry name" value="EAL"/>
    <property type="match status" value="1"/>
</dbReference>
<proteinExistence type="predicted"/>
<dbReference type="PANTHER" id="PTHR44757:SF2">
    <property type="entry name" value="BIOFILM ARCHITECTURE MAINTENANCE PROTEIN MBAA"/>
    <property type="match status" value="1"/>
</dbReference>
<dbReference type="InterPro" id="IPR052155">
    <property type="entry name" value="Biofilm_reg_signaling"/>
</dbReference>
<dbReference type="SMART" id="SM00267">
    <property type="entry name" value="GGDEF"/>
    <property type="match status" value="1"/>
</dbReference>
<dbReference type="NCBIfam" id="TIGR00229">
    <property type="entry name" value="sensory_box"/>
    <property type="match status" value="2"/>
</dbReference>
<dbReference type="NCBIfam" id="TIGR00254">
    <property type="entry name" value="GGDEF"/>
    <property type="match status" value="1"/>
</dbReference>
<dbReference type="RefSeq" id="WP_280617418.1">
    <property type="nucleotide sequence ID" value="NZ_JAROYP010000009.1"/>
</dbReference>
<dbReference type="InterPro" id="IPR001610">
    <property type="entry name" value="PAC"/>
</dbReference>
<evidence type="ECO:0000259" key="2">
    <source>
        <dbReference type="PROSITE" id="PS50113"/>
    </source>
</evidence>
<feature type="domain" description="EAL" evidence="3">
    <location>
        <begin position="439"/>
        <end position="691"/>
    </location>
</feature>
<sequence length="693" mass="81071">MNKENDALNRWKLKINHEHKFLDIGIWDYNFTKDEFYWSEKIYKIFGLNKKQELTFNQVIDFIHPNNRDNYLITHYEALNKGKGYSINYRILRKDGKERIVSTTTDVLLDQNNQVVRMIGTTIDITNQSYFNQQVLQRAKEISDLFLKVGIWSMDTNSNNILFCSNGIESITGYASIDFQEKRIVWKSIVYQEDITNYFSSMKKLKIGEKVKHSYRIVHKNGEVKWVMEESIPSFDLKGNLIRIDRIVTDISEQKKSEDKMAYLAHHDFLTNLPNRRFFDKELNLLIKSSARSSSHEKFAVMCLDMDGFKRVNDTFGHLTGDKLLIEISSRLKQCVSHHDLVARMGGDEFSVILRNINNIDYPISIAKKIISCLEEPFFIEGYELYITTSIGIAVSNNKCNEMNHIFKKADNALYRAKEAGKNNYQIYTYTMEKEFFKLYTLERDLRKALKKNEFFIHFQPKVNTKTGQIHSGEALIRWKHHKNGIVSPKEFIPLAEENGIIFQLTDWSFRTVCEQINKWKQKNIPLVPISINISPKRFLKHDWAETFVQIMEDTGVDPFLIELEITESVLIRNEESFASSIKILKNLGVRISLDDFGIGYSSLIYLKKFQIDTIKIDQYFINNFLADEAPLTKYIINLAHDLKMNVVAEGVETEEQLQYLRQYGCDQLQGYLFSPPVSAEQFIKLLEKVYLY</sequence>
<dbReference type="Gene3D" id="2.10.70.100">
    <property type="match status" value="1"/>
</dbReference>
<dbReference type="Gene3D" id="3.30.450.20">
    <property type="entry name" value="PAS domain"/>
    <property type="match status" value="2"/>
</dbReference>
<dbReference type="SUPFAM" id="SSF55785">
    <property type="entry name" value="PYP-like sensor domain (PAS domain)"/>
    <property type="match status" value="2"/>
</dbReference>
<dbReference type="Gene3D" id="3.20.20.450">
    <property type="entry name" value="EAL domain"/>
    <property type="match status" value="1"/>
</dbReference>